<evidence type="ECO:0000313" key="2">
    <source>
        <dbReference type="Proteomes" id="UP000346198"/>
    </source>
</evidence>
<gene>
    <name evidence="1" type="ORF">SCARR_03510</name>
</gene>
<evidence type="ECO:0008006" key="3">
    <source>
        <dbReference type="Google" id="ProtNLM"/>
    </source>
</evidence>
<name>A0A6C2UQ49_9BACT</name>
<dbReference type="InterPro" id="IPR012657">
    <property type="entry name" value="23S_rRNA-intervening_sequence"/>
</dbReference>
<dbReference type="Gene3D" id="1.20.1440.60">
    <property type="entry name" value="23S rRNA-intervening sequence"/>
    <property type="match status" value="1"/>
</dbReference>
<protein>
    <recommendedName>
        <fullName evidence="3">Four helix bundle protein</fullName>
    </recommendedName>
</protein>
<dbReference type="Proteomes" id="UP000346198">
    <property type="component" value="Unassembled WGS sequence"/>
</dbReference>
<reference evidence="1 2" key="1">
    <citation type="submission" date="2019-04" db="EMBL/GenBank/DDBJ databases">
        <authorList>
            <person name="Van Vliet M D."/>
        </authorList>
    </citation>
    <scope>NUCLEOTIDE SEQUENCE [LARGE SCALE GENOMIC DNA]</scope>
    <source>
        <strain evidence="1 2">F21</strain>
    </source>
</reference>
<evidence type="ECO:0000313" key="1">
    <source>
        <dbReference type="EMBL" id="VGO21437.1"/>
    </source>
</evidence>
<dbReference type="SUPFAM" id="SSF158446">
    <property type="entry name" value="IVS-encoded protein-like"/>
    <property type="match status" value="1"/>
</dbReference>
<dbReference type="EMBL" id="CAAHFH010000002">
    <property type="protein sequence ID" value="VGO21437.1"/>
    <property type="molecule type" value="Genomic_DNA"/>
</dbReference>
<accession>A0A6C2UQ49</accession>
<proteinExistence type="predicted"/>
<dbReference type="Pfam" id="PF05635">
    <property type="entry name" value="23S_rRNA_IVP"/>
    <property type="match status" value="1"/>
</dbReference>
<dbReference type="NCBIfam" id="TIGR02436">
    <property type="entry name" value="four helix bundle protein"/>
    <property type="match status" value="1"/>
</dbReference>
<dbReference type="InterPro" id="IPR036583">
    <property type="entry name" value="23S_rRNA_IVS_sf"/>
</dbReference>
<organism evidence="1 2">
    <name type="scientific">Pontiella sulfatireligans</name>
    <dbReference type="NCBI Taxonomy" id="2750658"/>
    <lineage>
        <taxon>Bacteria</taxon>
        <taxon>Pseudomonadati</taxon>
        <taxon>Kiritimatiellota</taxon>
        <taxon>Kiritimatiellia</taxon>
        <taxon>Kiritimatiellales</taxon>
        <taxon>Pontiellaceae</taxon>
        <taxon>Pontiella</taxon>
    </lineage>
</organism>
<dbReference type="AlphaFoldDB" id="A0A6C2UQ49"/>
<dbReference type="RefSeq" id="WP_222846352.1">
    <property type="nucleotide sequence ID" value="NZ_CAAHFH010000002.1"/>
</dbReference>
<sequence length="80" mass="9011">MAQFDHEKLDVYQLEVEFVAWATDLMVEVKKASSVSVREPCGHLDRASLSIMFNTAEGNGKRQMRGRAKFFDDARGSATE</sequence>
<keyword evidence="2" id="KW-1185">Reference proteome</keyword>